<evidence type="ECO:0000313" key="2">
    <source>
        <dbReference type="EMBL" id="KAK3935762.1"/>
    </source>
</evidence>
<evidence type="ECO:0008006" key="4">
    <source>
        <dbReference type="Google" id="ProtNLM"/>
    </source>
</evidence>
<protein>
    <recommendedName>
        <fullName evidence="4">Peptidase metallopeptidase domain-containing protein</fullName>
    </recommendedName>
</protein>
<dbReference type="InterPro" id="IPR024079">
    <property type="entry name" value="MetalloPept_cat_dom_sf"/>
</dbReference>
<name>A0AAN6RZM1_9PEZI</name>
<organism evidence="2 3">
    <name type="scientific">Diplogelasinospora grovesii</name>
    <dbReference type="NCBI Taxonomy" id="303347"/>
    <lineage>
        <taxon>Eukaryota</taxon>
        <taxon>Fungi</taxon>
        <taxon>Dikarya</taxon>
        <taxon>Ascomycota</taxon>
        <taxon>Pezizomycotina</taxon>
        <taxon>Sordariomycetes</taxon>
        <taxon>Sordariomycetidae</taxon>
        <taxon>Sordariales</taxon>
        <taxon>Diplogelasinosporaceae</taxon>
        <taxon>Diplogelasinospora</taxon>
    </lineage>
</organism>
<evidence type="ECO:0000313" key="3">
    <source>
        <dbReference type="Proteomes" id="UP001303473"/>
    </source>
</evidence>
<sequence>MAIISAVLRAVLLLAVVAVRACPRLNEEPPFESLRHQARVNVSHPEVQKRYLSITGLSPQNRLWYKASIMYCYDTDTNARAIIEPFMADAWNLWIMAGLPQGTLTDPNGFAFVEATAAWCGDTSKKFLLITANQNMQAFTTPGWRAPSSRSTLSFDPNMGGGVRQKTLAILAHEIGHAWGMLHEHQRPSAWSSNDAFGGTASPLAAQVTFNCENLADYQATVAAGGVPTLFCKNRAAAQSLGSSAANFLPWQTFFETGYRTTQEGRNFDWSSIMLYDSRTGSKAGGGNVLVTGLLKLSIAETLVPSPADVSALQLLYGVVQARPLPCFYWQSCSPFNAFFHALLPQVCSGSF</sequence>
<keyword evidence="3" id="KW-1185">Reference proteome</keyword>
<comment type="caution">
    <text evidence="2">The sequence shown here is derived from an EMBL/GenBank/DDBJ whole genome shotgun (WGS) entry which is preliminary data.</text>
</comment>
<dbReference type="GO" id="GO:0008237">
    <property type="term" value="F:metallopeptidase activity"/>
    <property type="evidence" value="ECO:0007669"/>
    <property type="project" value="InterPro"/>
</dbReference>
<feature type="chain" id="PRO_5042966864" description="Peptidase metallopeptidase domain-containing protein" evidence="1">
    <location>
        <begin position="22"/>
        <end position="352"/>
    </location>
</feature>
<accession>A0AAN6RZM1</accession>
<reference evidence="3" key="1">
    <citation type="journal article" date="2023" name="Mol. Phylogenet. Evol.">
        <title>Genome-scale phylogeny and comparative genomics of the fungal order Sordariales.</title>
        <authorList>
            <person name="Hensen N."/>
            <person name="Bonometti L."/>
            <person name="Westerberg I."/>
            <person name="Brannstrom I.O."/>
            <person name="Guillou S."/>
            <person name="Cros-Aarteil S."/>
            <person name="Calhoun S."/>
            <person name="Haridas S."/>
            <person name="Kuo A."/>
            <person name="Mondo S."/>
            <person name="Pangilinan J."/>
            <person name="Riley R."/>
            <person name="LaButti K."/>
            <person name="Andreopoulos B."/>
            <person name="Lipzen A."/>
            <person name="Chen C."/>
            <person name="Yan M."/>
            <person name="Daum C."/>
            <person name="Ng V."/>
            <person name="Clum A."/>
            <person name="Steindorff A."/>
            <person name="Ohm R.A."/>
            <person name="Martin F."/>
            <person name="Silar P."/>
            <person name="Natvig D.O."/>
            <person name="Lalanne C."/>
            <person name="Gautier V."/>
            <person name="Ament-Velasquez S.L."/>
            <person name="Kruys A."/>
            <person name="Hutchinson M.I."/>
            <person name="Powell A.J."/>
            <person name="Barry K."/>
            <person name="Miller A.N."/>
            <person name="Grigoriev I.V."/>
            <person name="Debuchy R."/>
            <person name="Gladieux P."/>
            <person name="Hiltunen Thoren M."/>
            <person name="Johannesson H."/>
        </authorList>
    </citation>
    <scope>NUCLEOTIDE SEQUENCE [LARGE SCALE GENOMIC DNA]</scope>
    <source>
        <strain evidence="3">CBS 340.73</strain>
    </source>
</reference>
<evidence type="ECO:0000256" key="1">
    <source>
        <dbReference type="SAM" id="SignalP"/>
    </source>
</evidence>
<gene>
    <name evidence="2" type="ORF">QBC46DRAFT_396786</name>
</gene>
<dbReference type="EMBL" id="MU853909">
    <property type="protein sequence ID" value="KAK3935762.1"/>
    <property type="molecule type" value="Genomic_DNA"/>
</dbReference>
<dbReference type="Gene3D" id="3.40.390.10">
    <property type="entry name" value="Collagenase (Catalytic Domain)"/>
    <property type="match status" value="1"/>
</dbReference>
<dbReference type="AlphaFoldDB" id="A0AAN6RZM1"/>
<keyword evidence="1" id="KW-0732">Signal</keyword>
<dbReference type="SUPFAM" id="SSF55486">
    <property type="entry name" value="Metalloproteases ('zincins'), catalytic domain"/>
    <property type="match status" value="1"/>
</dbReference>
<dbReference type="Proteomes" id="UP001303473">
    <property type="component" value="Unassembled WGS sequence"/>
</dbReference>
<proteinExistence type="predicted"/>
<feature type="signal peptide" evidence="1">
    <location>
        <begin position="1"/>
        <end position="21"/>
    </location>
</feature>